<evidence type="ECO:0000313" key="11">
    <source>
        <dbReference type="EMBL" id="BBG24235.1"/>
    </source>
</evidence>
<sequence>MVSILVVVLKFCPKCNSMMSPRKSQGKSVYKCPKCGYEEEMKQSVIITNKVKHSVKEKTLVLEDGEKPEGAQLMKGVSCPACGNNEAYFWMLQTRSADEPATRFYKCTKCGKVWREYE</sequence>
<keyword evidence="4" id="KW-0805">Transcription regulation</keyword>
<evidence type="ECO:0000256" key="5">
    <source>
        <dbReference type="ARBA" id="ARBA00023163"/>
    </source>
</evidence>
<dbReference type="PIRSF" id="PIRSF005586">
    <property type="entry name" value="RNApol_RpoM"/>
    <property type="match status" value="1"/>
</dbReference>
<dbReference type="InterPro" id="IPR006288">
    <property type="entry name" value="TFS"/>
</dbReference>
<evidence type="ECO:0000313" key="14">
    <source>
        <dbReference type="Proteomes" id="UP000325030"/>
    </source>
</evidence>
<dbReference type="PROSITE" id="PS01030">
    <property type="entry name" value="RNA_POL_M_15KD"/>
    <property type="match status" value="1"/>
</dbReference>
<dbReference type="GO" id="GO:0003899">
    <property type="term" value="F:DNA-directed RNA polymerase activity"/>
    <property type="evidence" value="ECO:0007669"/>
    <property type="project" value="InterPro"/>
</dbReference>
<feature type="binding site" evidence="7">
    <location>
        <position position="15"/>
    </location>
    <ligand>
        <name>Zn(2+)</name>
        <dbReference type="ChEBI" id="CHEBI:29105"/>
        <label>1</label>
    </ligand>
</feature>
<keyword evidence="5 6" id="KW-0804">Transcription</keyword>
<dbReference type="AlphaFoldDB" id="A0A510DVL0"/>
<dbReference type="SMART" id="SM00661">
    <property type="entry name" value="RPOL9"/>
    <property type="match status" value="1"/>
</dbReference>
<dbReference type="PANTHER" id="PTHR11239">
    <property type="entry name" value="DNA-DIRECTED RNA POLYMERASE"/>
    <property type="match status" value="1"/>
</dbReference>
<dbReference type="Pfam" id="PF01096">
    <property type="entry name" value="Zn_ribbon_TFIIS"/>
    <property type="match status" value="1"/>
</dbReference>
<keyword evidence="1 7" id="KW-0479">Metal-binding</keyword>
<dbReference type="PANTHER" id="PTHR11239:SF12">
    <property type="entry name" value="DNA-DIRECTED RNA POLYMERASE III SUBUNIT RPC10"/>
    <property type="match status" value="1"/>
</dbReference>
<dbReference type="GO" id="GO:0006351">
    <property type="term" value="P:DNA-templated transcription"/>
    <property type="evidence" value="ECO:0007669"/>
    <property type="project" value="InterPro"/>
</dbReference>
<evidence type="ECO:0000256" key="7">
    <source>
        <dbReference type="PIRSR" id="PIRSR005586-1"/>
    </source>
</evidence>
<dbReference type="InterPro" id="IPR001222">
    <property type="entry name" value="Znf_TFIIS"/>
</dbReference>
<dbReference type="InterPro" id="IPR012164">
    <property type="entry name" value="Rpa12/Rpb9/Rpc10/TFS"/>
</dbReference>
<evidence type="ECO:0000313" key="12">
    <source>
        <dbReference type="EMBL" id="BBG26992.1"/>
    </source>
</evidence>
<evidence type="ECO:0000256" key="9">
    <source>
        <dbReference type="RuleBase" id="RU003474"/>
    </source>
</evidence>
<accession>A0A510E3A9</accession>
<dbReference type="Pfam" id="PF02150">
    <property type="entry name" value="Zn_ribbon_RPB9"/>
    <property type="match status" value="1"/>
</dbReference>
<feature type="binding site" evidence="7">
    <location>
        <position position="82"/>
    </location>
    <ligand>
        <name>Zn(2+)</name>
        <dbReference type="ChEBI" id="CHEBI:29105"/>
        <label>2</label>
    </ligand>
</feature>
<dbReference type="CDD" id="cd10511">
    <property type="entry name" value="Zn-ribbon_TFS"/>
    <property type="match status" value="1"/>
</dbReference>
<gene>
    <name evidence="11" type="ORF">IC006_1544</name>
    <name evidence="12" type="ORF">IC007_1521</name>
</gene>
<protein>
    <submittedName>
        <fullName evidence="11">Transcription factor S</fullName>
    </submittedName>
</protein>
<feature type="binding site" evidence="7">
    <location>
        <position position="79"/>
    </location>
    <ligand>
        <name>Zn(2+)</name>
        <dbReference type="ChEBI" id="CHEBI:29105"/>
        <label>2</label>
    </ligand>
</feature>
<dbReference type="SUPFAM" id="SSF57783">
    <property type="entry name" value="Zinc beta-ribbon"/>
    <property type="match status" value="2"/>
</dbReference>
<dbReference type="EMBL" id="AP018930">
    <property type="protein sequence ID" value="BBG26992.1"/>
    <property type="molecule type" value="Genomic_DNA"/>
</dbReference>
<feature type="binding site" evidence="7">
    <location>
        <position position="32"/>
    </location>
    <ligand>
        <name>Zn(2+)</name>
        <dbReference type="ChEBI" id="CHEBI:29105"/>
        <label>1</label>
    </ligand>
</feature>
<dbReference type="PROSITE" id="PS51133">
    <property type="entry name" value="ZF_TFIIS_2"/>
    <property type="match status" value="1"/>
</dbReference>
<feature type="domain" description="TFIIS-type" evidence="10">
    <location>
        <begin position="75"/>
        <end position="115"/>
    </location>
</feature>
<comment type="similarity">
    <text evidence="6 9">Belongs to the archaeal rpoM/eukaryotic RPA12/RPB9/RPC11 RNA polymerase family.</text>
</comment>
<dbReference type="GO" id="GO:0006355">
    <property type="term" value="P:regulation of DNA-templated transcription"/>
    <property type="evidence" value="ECO:0007669"/>
    <property type="project" value="InterPro"/>
</dbReference>
<dbReference type="NCBIfam" id="TIGR01384">
    <property type="entry name" value="TFS_arch"/>
    <property type="match status" value="1"/>
</dbReference>
<dbReference type="Gene3D" id="2.20.25.10">
    <property type="match status" value="2"/>
</dbReference>
<keyword evidence="3 7" id="KW-0862">Zinc</keyword>
<feature type="binding site" evidence="7">
    <location>
        <position position="12"/>
    </location>
    <ligand>
        <name>Zn(2+)</name>
        <dbReference type="ChEBI" id="CHEBI:29105"/>
        <label>1</label>
    </ligand>
</feature>
<keyword evidence="2 8" id="KW-0863">Zinc-finger</keyword>
<evidence type="ECO:0000256" key="3">
    <source>
        <dbReference type="ARBA" id="ARBA00022833"/>
    </source>
</evidence>
<dbReference type="EMBL" id="AP018929">
    <property type="protein sequence ID" value="BBG24235.1"/>
    <property type="molecule type" value="Genomic_DNA"/>
</dbReference>
<dbReference type="STRING" id="1294262.GCA_001316085_00497"/>
<evidence type="ECO:0000256" key="1">
    <source>
        <dbReference type="ARBA" id="ARBA00022723"/>
    </source>
</evidence>
<keyword evidence="13" id="KW-1185">Reference proteome</keyword>
<organism evidence="11 13">
    <name type="scientific">Sulfuracidifex tepidarius</name>
    <dbReference type="NCBI Taxonomy" id="1294262"/>
    <lineage>
        <taxon>Archaea</taxon>
        <taxon>Thermoproteota</taxon>
        <taxon>Thermoprotei</taxon>
        <taxon>Sulfolobales</taxon>
        <taxon>Sulfolobaceae</taxon>
        <taxon>Sulfuracidifex</taxon>
    </lineage>
</organism>
<feature type="binding site" evidence="7">
    <location>
        <position position="35"/>
    </location>
    <ligand>
        <name>Zn(2+)</name>
        <dbReference type="ChEBI" id="CHEBI:29105"/>
        <label>1</label>
    </ligand>
</feature>
<evidence type="ECO:0000313" key="13">
    <source>
        <dbReference type="Proteomes" id="UP000322983"/>
    </source>
</evidence>
<dbReference type="PROSITE" id="PS00466">
    <property type="entry name" value="ZF_TFIIS_1"/>
    <property type="match status" value="1"/>
</dbReference>
<dbReference type="GO" id="GO:0008270">
    <property type="term" value="F:zinc ion binding"/>
    <property type="evidence" value="ECO:0007669"/>
    <property type="project" value="UniProtKB-KW"/>
</dbReference>
<evidence type="ECO:0000256" key="6">
    <source>
        <dbReference type="PIRNR" id="PIRNR005586"/>
    </source>
</evidence>
<dbReference type="GO" id="GO:0003676">
    <property type="term" value="F:nucleic acid binding"/>
    <property type="evidence" value="ECO:0007669"/>
    <property type="project" value="InterPro"/>
</dbReference>
<dbReference type="Proteomes" id="UP000322983">
    <property type="component" value="Chromosome"/>
</dbReference>
<reference evidence="11 13" key="2">
    <citation type="journal article" date="2020" name="Int. J. Syst. Evol. Microbiol.">
        <title>Sulfuracidifex tepidarius gen. nov., sp. nov. and transfer of Sulfolobus metallicus Huber and Stetter 1992 to the genus Sulfuracidifex as Sulfuracidifex metallicus comb. nov.</title>
        <authorList>
            <person name="Itoh T."/>
            <person name="Miura T."/>
            <person name="Sakai H.D."/>
            <person name="Kato S."/>
            <person name="Ohkuma M."/>
            <person name="Takashina T."/>
        </authorList>
    </citation>
    <scope>NUCLEOTIDE SEQUENCE [LARGE SCALE GENOMIC DNA]</scope>
    <source>
        <strain evidence="11 13">IC-006</strain>
        <strain evidence="12">IC-007</strain>
    </source>
</reference>
<feature type="zinc finger region" description="C4-type" evidence="8">
    <location>
        <begin position="12"/>
        <end position="35"/>
    </location>
</feature>
<accession>A0A510DVL0</accession>
<dbReference type="Proteomes" id="UP000325030">
    <property type="component" value="Chromosome"/>
</dbReference>
<dbReference type="InterPro" id="IPR019761">
    <property type="entry name" value="DNA-dir_RNA_pol-M_15_CS"/>
</dbReference>
<dbReference type="InterPro" id="IPR001529">
    <property type="entry name" value="Zn_ribbon_RPB9"/>
</dbReference>
<name>A0A510DVL0_9CREN</name>
<dbReference type="SMART" id="SM00440">
    <property type="entry name" value="ZnF_C2C2"/>
    <property type="match status" value="1"/>
</dbReference>
<evidence type="ECO:0000259" key="10">
    <source>
        <dbReference type="PROSITE" id="PS51133"/>
    </source>
</evidence>
<evidence type="ECO:0000256" key="8">
    <source>
        <dbReference type="PIRSR" id="PIRSR005586-2"/>
    </source>
</evidence>
<evidence type="ECO:0000256" key="2">
    <source>
        <dbReference type="ARBA" id="ARBA00022771"/>
    </source>
</evidence>
<evidence type="ECO:0000256" key="4">
    <source>
        <dbReference type="ARBA" id="ARBA00023015"/>
    </source>
</evidence>
<proteinExistence type="inferred from homology"/>
<feature type="binding site" evidence="7">
    <location>
        <position position="107"/>
    </location>
    <ligand>
        <name>Zn(2+)</name>
        <dbReference type="ChEBI" id="CHEBI:29105"/>
        <label>2</label>
    </ligand>
</feature>
<dbReference type="KEGG" id="step:IC006_1544"/>
<reference evidence="14" key="1">
    <citation type="submission" date="2018-09" db="EMBL/GenBank/DDBJ databases">
        <title>Complete Genome Sequencing of Sulfolobus sp. JCM 16834.</title>
        <authorList>
            <person name="Kato S."/>
            <person name="Itoh T."/>
            <person name="Ohkuma M."/>
        </authorList>
    </citation>
    <scope>NUCLEOTIDE SEQUENCE [LARGE SCALE GENOMIC DNA]</scope>
    <source>
        <strain evidence="14">IC-007</strain>
    </source>
</reference>
<feature type="binding site" evidence="7">
    <location>
        <position position="110"/>
    </location>
    <ligand>
        <name>Zn(2+)</name>
        <dbReference type="ChEBI" id="CHEBI:29105"/>
        <label>2</label>
    </ligand>
</feature>